<reference evidence="1" key="1">
    <citation type="journal article" date="2015" name="Nature">
        <title>Complex archaea that bridge the gap between prokaryotes and eukaryotes.</title>
        <authorList>
            <person name="Spang A."/>
            <person name="Saw J.H."/>
            <person name="Jorgensen S.L."/>
            <person name="Zaremba-Niedzwiedzka K."/>
            <person name="Martijn J."/>
            <person name="Lind A.E."/>
            <person name="van Eijk R."/>
            <person name="Schleper C."/>
            <person name="Guy L."/>
            <person name="Ettema T.J."/>
        </authorList>
    </citation>
    <scope>NUCLEOTIDE SEQUENCE</scope>
</reference>
<proteinExistence type="predicted"/>
<dbReference type="AlphaFoldDB" id="A0A0F9GYW5"/>
<name>A0A0F9GYW5_9ZZZZ</name>
<organism evidence="1">
    <name type="scientific">marine sediment metagenome</name>
    <dbReference type="NCBI Taxonomy" id="412755"/>
    <lineage>
        <taxon>unclassified sequences</taxon>
        <taxon>metagenomes</taxon>
        <taxon>ecological metagenomes</taxon>
    </lineage>
</organism>
<protein>
    <submittedName>
        <fullName evidence="1">Uncharacterized protein</fullName>
    </submittedName>
</protein>
<evidence type="ECO:0000313" key="1">
    <source>
        <dbReference type="EMBL" id="KKL68252.1"/>
    </source>
</evidence>
<accession>A0A0F9GYW5</accession>
<dbReference type="EMBL" id="LAZR01026588">
    <property type="protein sequence ID" value="KKL68252.1"/>
    <property type="molecule type" value="Genomic_DNA"/>
</dbReference>
<gene>
    <name evidence="1" type="ORF">LCGC14_2126850</name>
</gene>
<sequence>MKLLWVTYFILNINAAIDTGKYQDISVEEVEDHIDGGDLIPYLRERLEGDLDLTFIKEQDSEELNAKLNDILVAQRGNERSKWGIENSGLCLLVAWANEIMQREAGQQVA</sequence>
<comment type="caution">
    <text evidence="1">The sequence shown here is derived from an EMBL/GenBank/DDBJ whole genome shotgun (WGS) entry which is preliminary data.</text>
</comment>